<evidence type="ECO:0000313" key="1">
    <source>
        <dbReference type="EMBL" id="CCV64740.1"/>
    </source>
</evidence>
<accession>U4KQK5</accession>
<dbReference type="SUPFAM" id="SSF159888">
    <property type="entry name" value="YdhG-like"/>
    <property type="match status" value="1"/>
</dbReference>
<dbReference type="STRING" id="1318466.BN85411630"/>
<protein>
    <recommendedName>
        <fullName evidence="3">YdhG-like domain-containing protein</fullName>
    </recommendedName>
</protein>
<dbReference type="Gene3D" id="3.90.1150.200">
    <property type="match status" value="1"/>
</dbReference>
<dbReference type="AlphaFoldDB" id="U4KQK5"/>
<gene>
    <name evidence="1" type="ORF">BN85411630</name>
</gene>
<dbReference type="OrthoDB" id="2052049at2"/>
<name>U4KQK5_ALTPJ</name>
<dbReference type="HOGENOM" id="CLU_2117488_0_0_14"/>
<sequence length="122" mass="14474">MNEDFIKLYQHLNIEVLDLMRQIDTLIKRSVDFVIEEKVWSKTAMYYIGKRTIILALFSDHINIVSNPQIYKDSILYQNAIIENKEFLKGYKITPKGMLQIYLGQEVPEQLLLQIFKQTFTK</sequence>
<proteinExistence type="predicted"/>
<evidence type="ECO:0008006" key="3">
    <source>
        <dbReference type="Google" id="ProtNLM"/>
    </source>
</evidence>
<reference evidence="1 2" key="1">
    <citation type="journal article" date="2013" name="J. Mol. Microbiol. Biotechnol.">
        <title>Analysis of the Complete Genomes of Acholeplasma brassicae , A. palmae and A. laidlawii and Their Comparison to the Obligate Parasites from ' Candidatus Phytoplasma'.</title>
        <authorList>
            <person name="Kube M."/>
            <person name="Siewert C."/>
            <person name="Migdoll A.M."/>
            <person name="Duduk B."/>
            <person name="Holz S."/>
            <person name="Rabus R."/>
            <person name="Seemuller E."/>
            <person name="Mitrovic J."/>
            <person name="Muller I."/>
            <person name="Buttner C."/>
            <person name="Reinhardt R."/>
        </authorList>
    </citation>
    <scope>NUCLEOTIDE SEQUENCE [LARGE SCALE GENOMIC DNA]</scope>
    <source>
        <strain evidence="1 2">J233</strain>
    </source>
</reference>
<dbReference type="EMBL" id="FO681347">
    <property type="protein sequence ID" value="CCV64740.1"/>
    <property type="molecule type" value="Genomic_DNA"/>
</dbReference>
<organism evidence="1 2">
    <name type="scientific">Alteracholeplasma palmae (strain ATCC 49389 / J233)</name>
    <name type="common">Acholeplasma palmae</name>
    <dbReference type="NCBI Taxonomy" id="1318466"/>
    <lineage>
        <taxon>Bacteria</taxon>
        <taxon>Bacillati</taxon>
        <taxon>Mycoplasmatota</taxon>
        <taxon>Mollicutes</taxon>
        <taxon>Acholeplasmatales</taxon>
        <taxon>Acholeplasmataceae</taxon>
        <taxon>Acholeplasma</taxon>
    </lineage>
</organism>
<evidence type="ECO:0000313" key="2">
    <source>
        <dbReference type="Proteomes" id="UP000032740"/>
    </source>
</evidence>
<dbReference type="KEGG" id="apal:BN85411630"/>
<keyword evidence="2" id="KW-1185">Reference proteome</keyword>
<dbReference type="RefSeq" id="WP_030003624.1">
    <property type="nucleotide sequence ID" value="NC_022538.1"/>
</dbReference>
<dbReference type="Proteomes" id="UP000032740">
    <property type="component" value="Chromosome"/>
</dbReference>